<dbReference type="PANTHER" id="PTHR30622">
    <property type="entry name" value="UNDECAPRENYL-DIPHOSPHATASE"/>
    <property type="match status" value="1"/>
</dbReference>
<feature type="transmembrane region" description="Helical" evidence="14">
    <location>
        <begin position="7"/>
        <end position="28"/>
    </location>
</feature>
<comment type="caution">
    <text evidence="15">The sequence shown here is derived from an EMBL/GenBank/DDBJ whole genome shotgun (WGS) entry which is preliminary data.</text>
</comment>
<dbReference type="eggNOG" id="COG1968">
    <property type="taxonomic scope" value="Bacteria"/>
</dbReference>
<evidence type="ECO:0000313" key="15">
    <source>
        <dbReference type="EMBL" id="EAW30167.1"/>
    </source>
</evidence>
<evidence type="ECO:0000256" key="10">
    <source>
        <dbReference type="ARBA" id="ARBA00023251"/>
    </source>
</evidence>
<keyword evidence="14" id="KW-0133">Cell shape</keyword>
<keyword evidence="15" id="KW-0418">Kinase</keyword>
<keyword evidence="8 14" id="KW-1133">Transmembrane helix</keyword>
<dbReference type="GO" id="GO:0046677">
    <property type="term" value="P:response to antibiotic"/>
    <property type="evidence" value="ECO:0007669"/>
    <property type="project" value="UniProtKB-UniRule"/>
</dbReference>
<keyword evidence="15" id="KW-0808">Transferase</keyword>
<organism evidence="15 16">
    <name type="scientific">marine gamma proteobacterium HTCC2143</name>
    <dbReference type="NCBI Taxonomy" id="247633"/>
    <lineage>
        <taxon>Bacteria</taxon>
        <taxon>Pseudomonadati</taxon>
        <taxon>Pseudomonadota</taxon>
        <taxon>Gammaproteobacteria</taxon>
        <taxon>Cellvibrionales</taxon>
        <taxon>Spongiibacteraceae</taxon>
        <taxon>BD1-7 clade</taxon>
    </lineage>
</organism>
<feature type="transmembrane region" description="Helical" evidence="14">
    <location>
        <begin position="48"/>
        <end position="69"/>
    </location>
</feature>
<dbReference type="STRING" id="247633.GP2143_11357"/>
<feature type="transmembrane region" description="Helical" evidence="14">
    <location>
        <begin position="148"/>
        <end position="166"/>
    </location>
</feature>
<feature type="transmembrane region" description="Helical" evidence="14">
    <location>
        <begin position="89"/>
        <end position="107"/>
    </location>
</feature>
<comment type="miscellaneous">
    <text evidence="14">Bacitracin is thought to be involved in the inhibition of peptidoglycan synthesis by sequestering undecaprenyl diphosphate, thereby reducing the pool of lipid carrier available.</text>
</comment>
<evidence type="ECO:0000256" key="7">
    <source>
        <dbReference type="ARBA" id="ARBA00022801"/>
    </source>
</evidence>
<keyword evidence="6 14" id="KW-0812">Transmembrane</keyword>
<proteinExistence type="inferred from homology"/>
<evidence type="ECO:0000256" key="9">
    <source>
        <dbReference type="ARBA" id="ARBA00023136"/>
    </source>
</evidence>
<dbReference type="GO" id="GO:0050380">
    <property type="term" value="F:undecaprenyl-diphosphatase activity"/>
    <property type="evidence" value="ECO:0007669"/>
    <property type="project" value="UniProtKB-UniRule"/>
</dbReference>
<accession>A0YGE1</accession>
<reference evidence="15 16" key="1">
    <citation type="journal article" date="2010" name="J. Bacteriol.">
        <title>Genome sequence of the oligotrophic marine Gammaproteobacterium HTCC2143, isolated from the Oregon Coast.</title>
        <authorList>
            <person name="Oh H.M."/>
            <person name="Kang I."/>
            <person name="Ferriera S."/>
            <person name="Giovannoni S.J."/>
            <person name="Cho J.C."/>
        </authorList>
    </citation>
    <scope>NUCLEOTIDE SEQUENCE [LARGE SCALE GENOMIC DNA]</scope>
    <source>
        <strain evidence="15 16">HTCC2143</strain>
    </source>
</reference>
<keyword evidence="9 14" id="KW-0472">Membrane</keyword>
<dbReference type="GO" id="GO:0005886">
    <property type="term" value="C:plasma membrane"/>
    <property type="evidence" value="ECO:0007669"/>
    <property type="project" value="UniProtKB-SubCell"/>
</dbReference>
<keyword evidence="16" id="KW-1185">Reference proteome</keyword>
<dbReference type="GO" id="GO:0016301">
    <property type="term" value="F:kinase activity"/>
    <property type="evidence" value="ECO:0007669"/>
    <property type="project" value="UniProtKB-KW"/>
</dbReference>
<feature type="transmembrane region" description="Helical" evidence="14">
    <location>
        <begin position="220"/>
        <end position="239"/>
    </location>
</feature>
<gene>
    <name evidence="14" type="primary">uppP</name>
    <name evidence="15" type="ORF">GP2143_11357</name>
</gene>
<keyword evidence="14" id="KW-0573">Peptidoglycan synthesis</keyword>
<evidence type="ECO:0000256" key="11">
    <source>
        <dbReference type="ARBA" id="ARBA00032707"/>
    </source>
</evidence>
<keyword evidence="5 14" id="KW-1003">Cell membrane</keyword>
<evidence type="ECO:0000256" key="13">
    <source>
        <dbReference type="ARBA" id="ARBA00047594"/>
    </source>
</evidence>
<comment type="subcellular location">
    <subcellularLocation>
        <location evidence="1 14">Cell membrane</location>
        <topology evidence="1 14">Multi-pass membrane protein</topology>
    </subcellularLocation>
</comment>
<name>A0YGE1_9GAMM</name>
<evidence type="ECO:0000313" key="16">
    <source>
        <dbReference type="Proteomes" id="UP000004931"/>
    </source>
</evidence>
<dbReference type="Pfam" id="PF02673">
    <property type="entry name" value="BacA"/>
    <property type="match status" value="1"/>
</dbReference>
<evidence type="ECO:0000256" key="12">
    <source>
        <dbReference type="ARBA" id="ARBA00032932"/>
    </source>
</evidence>
<evidence type="ECO:0000256" key="1">
    <source>
        <dbReference type="ARBA" id="ARBA00004651"/>
    </source>
</evidence>
<keyword evidence="10 14" id="KW-0046">Antibiotic resistance</keyword>
<comment type="catalytic activity">
    <reaction evidence="13 14">
        <text>di-trans,octa-cis-undecaprenyl diphosphate + H2O = di-trans,octa-cis-undecaprenyl phosphate + phosphate + H(+)</text>
        <dbReference type="Rhea" id="RHEA:28094"/>
        <dbReference type="ChEBI" id="CHEBI:15377"/>
        <dbReference type="ChEBI" id="CHEBI:15378"/>
        <dbReference type="ChEBI" id="CHEBI:43474"/>
        <dbReference type="ChEBI" id="CHEBI:58405"/>
        <dbReference type="ChEBI" id="CHEBI:60392"/>
        <dbReference type="EC" id="3.6.1.27"/>
    </reaction>
</comment>
<comment type="similarity">
    <text evidence="2 14">Belongs to the UppP family.</text>
</comment>
<dbReference type="GO" id="GO:0009252">
    <property type="term" value="P:peptidoglycan biosynthetic process"/>
    <property type="evidence" value="ECO:0007669"/>
    <property type="project" value="UniProtKB-KW"/>
</dbReference>
<evidence type="ECO:0000256" key="5">
    <source>
        <dbReference type="ARBA" id="ARBA00022475"/>
    </source>
</evidence>
<comment type="function">
    <text evidence="14">Catalyzes the dephosphorylation of undecaprenyl diphosphate (UPP). Confers resistance to bacitracin.</text>
</comment>
<evidence type="ECO:0000256" key="4">
    <source>
        <dbReference type="ARBA" id="ARBA00021581"/>
    </source>
</evidence>
<dbReference type="EMBL" id="AAVT01000010">
    <property type="protein sequence ID" value="EAW30167.1"/>
    <property type="molecule type" value="Genomic_DNA"/>
</dbReference>
<feature type="transmembrane region" description="Helical" evidence="14">
    <location>
        <begin position="119"/>
        <end position="136"/>
    </location>
</feature>
<dbReference type="Proteomes" id="UP000004931">
    <property type="component" value="Unassembled WGS sequence"/>
</dbReference>
<evidence type="ECO:0000256" key="3">
    <source>
        <dbReference type="ARBA" id="ARBA00012374"/>
    </source>
</evidence>
<evidence type="ECO:0000256" key="14">
    <source>
        <dbReference type="HAMAP-Rule" id="MF_01006"/>
    </source>
</evidence>
<dbReference type="EC" id="3.6.1.27" evidence="3 14"/>
<evidence type="ECO:0000256" key="8">
    <source>
        <dbReference type="ARBA" id="ARBA00022989"/>
    </source>
</evidence>
<protein>
    <recommendedName>
        <fullName evidence="4 14">Undecaprenyl-diphosphatase</fullName>
        <ecNumber evidence="3 14">3.6.1.27</ecNumber>
    </recommendedName>
    <alternativeName>
        <fullName evidence="12 14">Bacitracin resistance protein</fullName>
    </alternativeName>
    <alternativeName>
        <fullName evidence="11 14">Undecaprenyl pyrophosphate phosphatase</fullName>
    </alternativeName>
</protein>
<dbReference type="InterPro" id="IPR003824">
    <property type="entry name" value="UppP"/>
</dbReference>
<dbReference type="GO" id="GO:0008360">
    <property type="term" value="P:regulation of cell shape"/>
    <property type="evidence" value="ECO:0007669"/>
    <property type="project" value="UniProtKB-KW"/>
</dbReference>
<evidence type="ECO:0000256" key="6">
    <source>
        <dbReference type="ARBA" id="ARBA00022692"/>
    </source>
</evidence>
<keyword evidence="14" id="KW-0961">Cell wall biogenesis/degradation</keyword>
<keyword evidence="7 14" id="KW-0378">Hydrolase</keyword>
<dbReference type="PANTHER" id="PTHR30622:SF2">
    <property type="entry name" value="UNDECAPRENYL-DIPHOSPHATASE"/>
    <property type="match status" value="1"/>
</dbReference>
<dbReference type="AlphaFoldDB" id="A0YGE1"/>
<dbReference type="GO" id="GO:0071555">
    <property type="term" value="P:cell wall organization"/>
    <property type="evidence" value="ECO:0007669"/>
    <property type="project" value="UniProtKB-KW"/>
</dbReference>
<dbReference type="HAMAP" id="MF_01006">
    <property type="entry name" value="Undec_diphosphatase"/>
    <property type="match status" value="1"/>
</dbReference>
<evidence type="ECO:0000256" key="2">
    <source>
        <dbReference type="ARBA" id="ARBA00010621"/>
    </source>
</evidence>
<feature type="transmembrane region" description="Helical" evidence="14">
    <location>
        <begin position="251"/>
        <end position="269"/>
    </location>
</feature>
<sequence>MQGQRLSILEAFILGIVQGLTEFLPVSSSGHLELGKAILGDTSVPQESMLFTVVVHFATALATMVIYRADIARITAGLFQFKNNNEFRFSLKIVISMIPAAAIGVLFSKEIETLFDRQILLVGLMLWVTGLLLVVADRAKNTEKQVSFRHSIIIGIAQAIAILPGISRSGATISTSVLLGVDRTQAASFSFLMVVPLILGKIAKDLIDGGLHLNGDQIDVLLVGFSAAFFTGLFACSWMIKLVRSAQLKYFSYYCFIVGTLAIGYQISLSAG</sequence>